<dbReference type="EMBL" id="CP007139">
    <property type="protein sequence ID" value="AIE84041.1"/>
    <property type="molecule type" value="Genomic_DNA"/>
</dbReference>
<gene>
    <name evidence="1" type="ORF">OP10G_0673</name>
</gene>
<reference evidence="1 2" key="1">
    <citation type="journal article" date="2014" name="PLoS ONE">
        <title>The first complete genome sequence of the class fimbriimonadia in the phylum armatimonadetes.</title>
        <authorList>
            <person name="Hu Z.Y."/>
            <person name="Wang Y.Z."/>
            <person name="Im W.T."/>
            <person name="Wang S.Y."/>
            <person name="Zhao G.P."/>
            <person name="Zheng H.J."/>
            <person name="Quan Z.X."/>
        </authorList>
    </citation>
    <scope>NUCLEOTIDE SEQUENCE [LARGE SCALE GENOMIC DNA]</scope>
    <source>
        <strain evidence="1">Gsoil 348</strain>
    </source>
</reference>
<keyword evidence="2" id="KW-1185">Reference proteome</keyword>
<proteinExistence type="predicted"/>
<dbReference type="Proteomes" id="UP000027982">
    <property type="component" value="Chromosome"/>
</dbReference>
<dbReference type="AlphaFoldDB" id="A0A068NKQ9"/>
<evidence type="ECO:0000313" key="2">
    <source>
        <dbReference type="Proteomes" id="UP000027982"/>
    </source>
</evidence>
<dbReference type="KEGG" id="fgi:OP10G_0673"/>
<name>A0A068NKQ9_FIMGI</name>
<accession>A0A068NKQ9</accession>
<sequence length="49" mass="5236">MRGEVKRPDQFELPPKGCGFVAPIAGYCSQGDADLPGDVKGTVLMRDGR</sequence>
<organism evidence="1 2">
    <name type="scientific">Fimbriimonas ginsengisoli Gsoil 348</name>
    <dbReference type="NCBI Taxonomy" id="661478"/>
    <lineage>
        <taxon>Bacteria</taxon>
        <taxon>Bacillati</taxon>
        <taxon>Armatimonadota</taxon>
        <taxon>Fimbriimonadia</taxon>
        <taxon>Fimbriimonadales</taxon>
        <taxon>Fimbriimonadaceae</taxon>
        <taxon>Fimbriimonas</taxon>
    </lineage>
</organism>
<protein>
    <submittedName>
        <fullName evidence="1">Uncharacterized protein</fullName>
    </submittedName>
</protein>
<dbReference type="HOGENOM" id="CLU_3135915_0_0_0"/>
<evidence type="ECO:0000313" key="1">
    <source>
        <dbReference type="EMBL" id="AIE84041.1"/>
    </source>
</evidence>
<dbReference type="STRING" id="661478.OP10G_0673"/>